<dbReference type="Pfam" id="PF02383">
    <property type="entry name" value="Syja_N"/>
    <property type="match status" value="2"/>
</dbReference>
<feature type="region of interest" description="Disordered" evidence="9">
    <location>
        <begin position="1366"/>
        <end position="1412"/>
    </location>
</feature>
<evidence type="ECO:0000256" key="4">
    <source>
        <dbReference type="ARBA" id="ARBA00022692"/>
    </source>
</evidence>
<feature type="transmembrane region" description="Helical" evidence="10">
    <location>
        <begin position="151"/>
        <end position="170"/>
    </location>
</feature>
<gene>
    <name evidence="13" type="ORF">BU26DRAFT_540274</name>
</gene>
<feature type="transmembrane region" description="Helical" evidence="10">
    <location>
        <begin position="510"/>
        <end position="532"/>
    </location>
</feature>
<feature type="transmembrane region" description="Helical" evidence="10">
    <location>
        <begin position="202"/>
        <end position="226"/>
    </location>
</feature>
<dbReference type="Gene3D" id="1.20.1250.20">
    <property type="entry name" value="MFS general substrate transporter like domains"/>
    <property type="match status" value="1"/>
</dbReference>
<dbReference type="FunFam" id="1.20.1250.20:FF:000013">
    <property type="entry name" value="MFS general substrate transporter"/>
    <property type="match status" value="1"/>
</dbReference>
<feature type="region of interest" description="Disordered" evidence="9">
    <location>
        <begin position="1"/>
        <end position="42"/>
    </location>
</feature>
<evidence type="ECO:0000256" key="6">
    <source>
        <dbReference type="ARBA" id="ARBA00022989"/>
    </source>
</evidence>
<feature type="transmembrane region" description="Helical" evidence="10">
    <location>
        <begin position="453"/>
        <end position="472"/>
    </location>
</feature>
<name>A0A6A6IEV5_9PLEO</name>
<keyword evidence="4 10" id="KW-0812">Transmembrane</keyword>
<feature type="transmembrane region" description="Helical" evidence="10">
    <location>
        <begin position="238"/>
        <end position="258"/>
    </location>
</feature>
<dbReference type="FunFam" id="1.20.1250.20:FF:000018">
    <property type="entry name" value="MFS transporter permease"/>
    <property type="match status" value="1"/>
</dbReference>
<dbReference type="InterPro" id="IPR020846">
    <property type="entry name" value="MFS_dom"/>
</dbReference>
<proteinExistence type="predicted"/>
<dbReference type="GO" id="GO:0016020">
    <property type="term" value="C:membrane"/>
    <property type="evidence" value="ECO:0007669"/>
    <property type="project" value="UniProtKB-SubCell"/>
</dbReference>
<dbReference type="InterPro" id="IPR011701">
    <property type="entry name" value="MFS"/>
</dbReference>
<dbReference type="InterPro" id="IPR002013">
    <property type="entry name" value="SAC_dom"/>
</dbReference>
<dbReference type="PANTHER" id="PTHR45738">
    <property type="entry name" value="POLYPHOSPHOINOSITIDE PHOSPHATASE"/>
    <property type="match status" value="1"/>
</dbReference>
<reference evidence="13" key="1">
    <citation type="journal article" date="2020" name="Stud. Mycol.">
        <title>101 Dothideomycetes genomes: a test case for predicting lifestyles and emergence of pathogens.</title>
        <authorList>
            <person name="Haridas S."/>
            <person name="Albert R."/>
            <person name="Binder M."/>
            <person name="Bloem J."/>
            <person name="Labutti K."/>
            <person name="Salamov A."/>
            <person name="Andreopoulos B."/>
            <person name="Baker S."/>
            <person name="Barry K."/>
            <person name="Bills G."/>
            <person name="Bluhm B."/>
            <person name="Cannon C."/>
            <person name="Castanera R."/>
            <person name="Culley D."/>
            <person name="Daum C."/>
            <person name="Ezra D."/>
            <person name="Gonzalez J."/>
            <person name="Henrissat B."/>
            <person name="Kuo A."/>
            <person name="Liang C."/>
            <person name="Lipzen A."/>
            <person name="Lutzoni F."/>
            <person name="Magnuson J."/>
            <person name="Mondo S."/>
            <person name="Nolan M."/>
            <person name="Ohm R."/>
            <person name="Pangilinan J."/>
            <person name="Park H.-J."/>
            <person name="Ramirez L."/>
            <person name="Alfaro M."/>
            <person name="Sun H."/>
            <person name="Tritt A."/>
            <person name="Yoshinaga Y."/>
            <person name="Zwiers L.-H."/>
            <person name="Turgeon B."/>
            <person name="Goodwin S."/>
            <person name="Spatafora J."/>
            <person name="Crous P."/>
            <person name="Grigoriev I."/>
        </authorList>
    </citation>
    <scope>NUCLEOTIDE SEQUENCE</scope>
    <source>
        <strain evidence="13">CBS 122368</strain>
    </source>
</reference>
<dbReference type="PROSITE" id="PS50275">
    <property type="entry name" value="SAC"/>
    <property type="match status" value="1"/>
</dbReference>
<feature type="region of interest" description="Disordered" evidence="9">
    <location>
        <begin position="1220"/>
        <end position="1279"/>
    </location>
</feature>
<evidence type="ECO:0000313" key="13">
    <source>
        <dbReference type="EMBL" id="KAF2248719.1"/>
    </source>
</evidence>
<feature type="transmembrane region" description="Helical" evidence="10">
    <location>
        <begin position="112"/>
        <end position="131"/>
    </location>
</feature>
<dbReference type="Pfam" id="PF07690">
    <property type="entry name" value="MFS_1"/>
    <property type="match status" value="1"/>
</dbReference>
<feature type="transmembrane region" description="Helical" evidence="10">
    <location>
        <begin position="387"/>
        <end position="409"/>
    </location>
</feature>
<evidence type="ECO:0000256" key="1">
    <source>
        <dbReference type="ARBA" id="ARBA00004141"/>
    </source>
</evidence>
<dbReference type="InterPro" id="IPR043573">
    <property type="entry name" value="Fig4-like"/>
</dbReference>
<dbReference type="PANTHER" id="PTHR45738:SF5">
    <property type="entry name" value="POLYPHOSPHOINOSITIDE PHOSPHATASE"/>
    <property type="match status" value="1"/>
</dbReference>
<comment type="subcellular location">
    <subcellularLocation>
        <location evidence="2">Endomembrane system</location>
    </subcellularLocation>
    <subcellularLocation>
        <location evidence="1">Membrane</location>
        <topology evidence="1">Multi-pass membrane protein</topology>
    </subcellularLocation>
</comment>
<dbReference type="InterPro" id="IPR036259">
    <property type="entry name" value="MFS_trans_sf"/>
</dbReference>
<keyword evidence="6 10" id="KW-1133">Transmembrane helix</keyword>
<sequence length="1515" mass="171291">MPAPYSPPVRNPLESFASTDDSPPQPTPSPRSSRSSDALPLIEDGTEAYELHPISPAGNAREADHDALRVPHAENASLLPSPRRFSISSVQSFELYTPDEDRAVLRKLDRKLVLFMALLYCLSFLDRSNIGNARIAGLVEDLNLSSAQYEWLLWAFYITYITFEWMTLMYRIVPPHIYISICILAWGIIASAQAVATSFSFLLFLRALLGIGEAAFGPGVPFYLSFFFRRRELAFRTGLFISASPLSASFAGALAWLITKVGEHGPLSPWRLLFLLEGFPSVLVAVWAWDFVPDGPGVAKWLTPRQREVAVLRLRAEKENEEEEQIREKYETGTERRRGVNIREVFQTLKDPKCYLTAFMFFSCNVAFSSMPVFLPTIIRDMGHKSITAQALSAPPYFFSFIIVLVTAYFSDRLQSRSAFIILHSILATIGYGTIAISGYYQSQNTTIRYLALYPAAAGFFSAITIIITWTINNQESDSKKGTGVAIMNVIGQMGPLVGTSIFPKEDGPWYVRGMAICAAFMLLVGVLAGVLRAVLKRQNRRLVEEKGGGEYAGIPLEEEFDMESSKSKAEMNERPSSKAGSQEKYEESEKSSIANGTQEITAKNDVTTIDFKPEADVEKAPGMPHEDPAVPVSFQRSSSPAAMQKNKAAVMHKFSLYETSSRYYLVGADNMDKHYRVLKIDLYDKREMNQLLNAIDDGNKGTGGMKLKCSTWGLLGFIRFTEAYYMLLITKRAQVAMLGGHYIYQVDGTELIPLTTGATSRFQKDRNPDEAKFLTILNSLDLTRFFYFSYSYNITRNLQENIIRERTALNEGREHPNRDYQDIDVLKNSSLDVFGRRRGTNDLGYVANDVETEQIVSEALTTSFHAPGPRLYANPTIPLYWTQDNTGVTPKPDIDLNLPDPFFSAAALHFDNLFERYGAPVYVINLIKQRERTPRESKLLHEYKRALDYLNQSLPKDKKILYEAFDMARASKTRGGDVIGTLEQIAEKVLRKTGFFHNGDHELDSPQVQNGVARTNCIDCLDRTNAAQFVIAKRALGRQLQALGIIAGNTVDYDTDCVDIFTQMFHGHGDAIAMQYGGSHLVNTMATYRKINQWQSSSRDMVESFKRYYHNSFLDSQRQEAYNLFLGNYIFTQGQPMLWDLTTDYYLHHEDPRALLIKPRRDYIHWYSPDNLRPRELPASTAPCKKQLQLAQEGVASYDDYWLEYYRPLAVTSFLKDTTHPSRHRDVSPFVVRKKQHDQSSPGKKPPRKGSRRDSIISRRRRDIHLNIPETGSPIKQSILRDRHFEPYMPSSAPAVTGTFPSLTNSTSTGVSSFSKPFKPADKSLIHQWTLAQFHENSLNPSVSGAEEDEYSRYIEHPLHLPLVVSGETPSADDPTRDPETASIRPLTTDLPPLDTDTSSIRSFSTRPTSAAGHSINIPLYPHQHPHYPHSAQHHHHHDLPAFHAGAGNGKFQTAEEDIEEFEEFLNVKDNPLDVEEQDGGKKRYKAYRQWLRGKSFFKQSKVDPEWQNQLPVR</sequence>
<dbReference type="RefSeq" id="XP_033683723.1">
    <property type="nucleotide sequence ID" value="XM_033831542.1"/>
</dbReference>
<dbReference type="PROSITE" id="PS50850">
    <property type="entry name" value="MFS"/>
    <property type="match status" value="1"/>
</dbReference>
<dbReference type="Proteomes" id="UP000800094">
    <property type="component" value="Unassembled WGS sequence"/>
</dbReference>
<evidence type="ECO:0000256" key="8">
    <source>
        <dbReference type="SAM" id="Coils"/>
    </source>
</evidence>
<evidence type="ECO:0000256" key="5">
    <source>
        <dbReference type="ARBA" id="ARBA00022801"/>
    </source>
</evidence>
<feature type="transmembrane region" description="Helical" evidence="10">
    <location>
        <begin position="177"/>
        <end position="196"/>
    </location>
</feature>
<evidence type="ECO:0000256" key="7">
    <source>
        <dbReference type="ARBA" id="ARBA00023136"/>
    </source>
</evidence>
<dbReference type="GO" id="GO:0022857">
    <property type="term" value="F:transmembrane transporter activity"/>
    <property type="evidence" value="ECO:0007669"/>
    <property type="project" value="InterPro"/>
</dbReference>
<dbReference type="GO" id="GO:0012505">
    <property type="term" value="C:endomembrane system"/>
    <property type="evidence" value="ECO:0007669"/>
    <property type="project" value="UniProtKB-SubCell"/>
</dbReference>
<feature type="transmembrane region" description="Helical" evidence="10">
    <location>
        <begin position="421"/>
        <end position="441"/>
    </location>
</feature>
<evidence type="ECO:0000256" key="9">
    <source>
        <dbReference type="SAM" id="MobiDB-lite"/>
    </source>
</evidence>
<keyword evidence="8" id="KW-0175">Coiled coil</keyword>
<evidence type="ECO:0000259" key="12">
    <source>
        <dbReference type="PROSITE" id="PS50850"/>
    </source>
</evidence>
<evidence type="ECO:0000313" key="14">
    <source>
        <dbReference type="Proteomes" id="UP000800094"/>
    </source>
</evidence>
<evidence type="ECO:0000256" key="2">
    <source>
        <dbReference type="ARBA" id="ARBA00004308"/>
    </source>
</evidence>
<dbReference type="EMBL" id="ML987195">
    <property type="protein sequence ID" value="KAF2248719.1"/>
    <property type="molecule type" value="Genomic_DNA"/>
</dbReference>
<feature type="compositionally biased region" description="Polar residues" evidence="9">
    <location>
        <begin position="1400"/>
        <end position="1410"/>
    </location>
</feature>
<dbReference type="GeneID" id="54584872"/>
<feature type="domain" description="SAC" evidence="11">
    <location>
        <begin position="838"/>
        <end position="1079"/>
    </location>
</feature>
<dbReference type="SUPFAM" id="SSF103473">
    <property type="entry name" value="MFS general substrate transporter"/>
    <property type="match status" value="1"/>
</dbReference>
<evidence type="ECO:0000256" key="3">
    <source>
        <dbReference type="ARBA" id="ARBA00022448"/>
    </source>
</evidence>
<dbReference type="OrthoDB" id="405996at2759"/>
<evidence type="ECO:0000256" key="10">
    <source>
        <dbReference type="SAM" id="Phobius"/>
    </source>
</evidence>
<evidence type="ECO:0000259" key="11">
    <source>
        <dbReference type="PROSITE" id="PS50275"/>
    </source>
</evidence>
<keyword evidence="7 10" id="KW-0472">Membrane</keyword>
<organism evidence="13 14">
    <name type="scientific">Trematosphaeria pertusa</name>
    <dbReference type="NCBI Taxonomy" id="390896"/>
    <lineage>
        <taxon>Eukaryota</taxon>
        <taxon>Fungi</taxon>
        <taxon>Dikarya</taxon>
        <taxon>Ascomycota</taxon>
        <taxon>Pezizomycotina</taxon>
        <taxon>Dothideomycetes</taxon>
        <taxon>Pleosporomycetidae</taxon>
        <taxon>Pleosporales</taxon>
        <taxon>Massarineae</taxon>
        <taxon>Trematosphaeriaceae</taxon>
        <taxon>Trematosphaeria</taxon>
    </lineage>
</organism>
<protein>
    <submittedName>
        <fullName evidence="13">MFS general substrate transporter</fullName>
    </submittedName>
</protein>
<feature type="transmembrane region" description="Helical" evidence="10">
    <location>
        <begin position="484"/>
        <end position="504"/>
    </location>
</feature>
<accession>A0A6A6IEV5</accession>
<feature type="compositionally biased region" description="Basic and acidic residues" evidence="9">
    <location>
        <begin position="564"/>
        <end position="591"/>
    </location>
</feature>
<feature type="compositionally biased region" description="Low complexity" evidence="9">
    <location>
        <begin position="1387"/>
        <end position="1399"/>
    </location>
</feature>
<feature type="transmembrane region" description="Helical" evidence="10">
    <location>
        <begin position="354"/>
        <end position="375"/>
    </location>
</feature>
<dbReference type="GO" id="GO:0046856">
    <property type="term" value="P:phosphatidylinositol dephosphorylation"/>
    <property type="evidence" value="ECO:0007669"/>
    <property type="project" value="InterPro"/>
</dbReference>
<feature type="compositionally biased region" description="Pro residues" evidence="9">
    <location>
        <begin position="1"/>
        <end position="10"/>
    </location>
</feature>
<feature type="region of interest" description="Disordered" evidence="9">
    <location>
        <begin position="555"/>
        <end position="600"/>
    </location>
</feature>
<feature type="domain" description="Major facilitator superfamily (MFS) profile" evidence="12">
    <location>
        <begin position="112"/>
        <end position="542"/>
    </location>
</feature>
<keyword evidence="3" id="KW-0813">Transport</keyword>
<feature type="coiled-coil region" evidence="8">
    <location>
        <begin position="309"/>
        <end position="336"/>
    </location>
</feature>
<keyword evidence="14" id="KW-1185">Reference proteome</keyword>
<dbReference type="GO" id="GO:0043813">
    <property type="term" value="F:phosphatidylinositol-3,5-bisphosphate 5-phosphatase activity"/>
    <property type="evidence" value="ECO:0007669"/>
    <property type="project" value="InterPro"/>
</dbReference>
<keyword evidence="5" id="KW-0378">Hydrolase</keyword>